<gene>
    <name evidence="1" type="ORF">MCNS_35280</name>
</gene>
<protein>
    <submittedName>
        <fullName evidence="1">Uncharacterized protein</fullName>
    </submittedName>
</protein>
<reference evidence="1 2" key="1">
    <citation type="journal article" date="2019" name="Emerg. Microbes Infect.">
        <title>Comprehensive subspecies identification of 175 nontuberculous mycobacteria species based on 7547 genomic profiles.</title>
        <authorList>
            <person name="Matsumoto Y."/>
            <person name="Kinjo T."/>
            <person name="Motooka D."/>
            <person name="Nabeya D."/>
            <person name="Jung N."/>
            <person name="Uechi K."/>
            <person name="Horii T."/>
            <person name="Iida T."/>
            <person name="Fujita J."/>
            <person name="Nakamura S."/>
        </authorList>
    </citation>
    <scope>NUCLEOTIDE SEQUENCE [LARGE SCALE GENOMIC DNA]</scope>
    <source>
        <strain evidence="1 2">JCM 14738</strain>
    </source>
</reference>
<proteinExistence type="predicted"/>
<keyword evidence="2" id="KW-1185">Reference proteome</keyword>
<accession>A0A7I7YFA8</accession>
<evidence type="ECO:0000313" key="1">
    <source>
        <dbReference type="EMBL" id="BBZ40465.1"/>
    </source>
</evidence>
<organism evidence="1 2">
    <name type="scientific">Mycobacterium conspicuum</name>
    <dbReference type="NCBI Taxonomy" id="44010"/>
    <lineage>
        <taxon>Bacteria</taxon>
        <taxon>Bacillati</taxon>
        <taxon>Actinomycetota</taxon>
        <taxon>Actinomycetes</taxon>
        <taxon>Mycobacteriales</taxon>
        <taxon>Mycobacteriaceae</taxon>
        <taxon>Mycobacterium</taxon>
    </lineage>
</organism>
<evidence type="ECO:0000313" key="2">
    <source>
        <dbReference type="Proteomes" id="UP000467385"/>
    </source>
</evidence>
<dbReference type="AlphaFoldDB" id="A0A7I7YFA8"/>
<dbReference type="EMBL" id="AP022613">
    <property type="protein sequence ID" value="BBZ40465.1"/>
    <property type="molecule type" value="Genomic_DNA"/>
</dbReference>
<dbReference type="Proteomes" id="UP000467385">
    <property type="component" value="Chromosome"/>
</dbReference>
<name>A0A7I7YFA8_9MYCO</name>
<sequence length="107" mass="11773">MSYVSIIGDWDVTIKTPIGTLVTQYVFTQGPAGPVGTATHKDETVALQDITTERVTEGLRVTWCQSVRKPMRLNLTFDVVCDGDTMTGYSRAGKLPRSAVTGRRRPQ</sequence>